<dbReference type="EMBL" id="JBHTMP010000014">
    <property type="protein sequence ID" value="MFD1321740.1"/>
    <property type="molecule type" value="Genomic_DNA"/>
</dbReference>
<dbReference type="Proteomes" id="UP001597260">
    <property type="component" value="Unassembled WGS sequence"/>
</dbReference>
<dbReference type="Gene3D" id="3.40.250.10">
    <property type="entry name" value="Rhodanese-like domain"/>
    <property type="match status" value="1"/>
</dbReference>
<evidence type="ECO:0000256" key="1">
    <source>
        <dbReference type="SAM" id="MobiDB-lite"/>
    </source>
</evidence>
<accession>A0ABW3YE72</accession>
<sequence>MVKSENESSPTQGCRSQQPPTGARSIDEILADARRRLHRLDPEAGHLAHRRGALLVDIRPAAQRAASGSIPGALLIERNVLEWRFDPRCEARLPVADRYDLPVIVFCQEGYTSSLAAAALQDLGLHLATDIVGGFVAWRAAGLPAFGPTDIYAHLTVPPSTSLRQPIP</sequence>
<evidence type="ECO:0000313" key="3">
    <source>
        <dbReference type="EMBL" id="MFD1321740.1"/>
    </source>
</evidence>
<reference evidence="4" key="1">
    <citation type="journal article" date="2019" name="Int. J. Syst. Evol. Microbiol.">
        <title>The Global Catalogue of Microorganisms (GCM) 10K type strain sequencing project: providing services to taxonomists for standard genome sequencing and annotation.</title>
        <authorList>
            <consortium name="The Broad Institute Genomics Platform"/>
            <consortium name="The Broad Institute Genome Sequencing Center for Infectious Disease"/>
            <person name="Wu L."/>
            <person name="Ma J."/>
        </authorList>
    </citation>
    <scope>NUCLEOTIDE SEQUENCE [LARGE SCALE GENOMIC DNA]</scope>
    <source>
        <strain evidence="4">JCM 31037</strain>
    </source>
</reference>
<organism evidence="3 4">
    <name type="scientific">Micromonospora sonneratiae</name>
    <dbReference type="NCBI Taxonomy" id="1184706"/>
    <lineage>
        <taxon>Bacteria</taxon>
        <taxon>Bacillati</taxon>
        <taxon>Actinomycetota</taxon>
        <taxon>Actinomycetes</taxon>
        <taxon>Micromonosporales</taxon>
        <taxon>Micromonosporaceae</taxon>
        <taxon>Micromonospora</taxon>
    </lineage>
</organism>
<keyword evidence="4" id="KW-1185">Reference proteome</keyword>
<dbReference type="RefSeq" id="WP_377570156.1">
    <property type="nucleotide sequence ID" value="NZ_JBHTMP010000014.1"/>
</dbReference>
<protein>
    <submittedName>
        <fullName evidence="3">Rhodanese-like domain-containing protein</fullName>
    </submittedName>
</protein>
<feature type="compositionally biased region" description="Polar residues" evidence="1">
    <location>
        <begin position="7"/>
        <end position="20"/>
    </location>
</feature>
<evidence type="ECO:0000259" key="2">
    <source>
        <dbReference type="PROSITE" id="PS50206"/>
    </source>
</evidence>
<feature type="region of interest" description="Disordered" evidence="1">
    <location>
        <begin position="1"/>
        <end position="25"/>
    </location>
</feature>
<evidence type="ECO:0000313" key="4">
    <source>
        <dbReference type="Proteomes" id="UP001597260"/>
    </source>
</evidence>
<dbReference type="PROSITE" id="PS50206">
    <property type="entry name" value="RHODANESE_3"/>
    <property type="match status" value="1"/>
</dbReference>
<comment type="caution">
    <text evidence="3">The sequence shown here is derived from an EMBL/GenBank/DDBJ whole genome shotgun (WGS) entry which is preliminary data.</text>
</comment>
<dbReference type="InterPro" id="IPR036873">
    <property type="entry name" value="Rhodanese-like_dom_sf"/>
</dbReference>
<dbReference type="InterPro" id="IPR001763">
    <property type="entry name" value="Rhodanese-like_dom"/>
</dbReference>
<dbReference type="SMART" id="SM00450">
    <property type="entry name" value="RHOD"/>
    <property type="match status" value="1"/>
</dbReference>
<proteinExistence type="predicted"/>
<feature type="domain" description="Rhodanese" evidence="2">
    <location>
        <begin position="49"/>
        <end position="147"/>
    </location>
</feature>
<name>A0ABW3YE72_9ACTN</name>
<gene>
    <name evidence="3" type="ORF">ACFQ4H_11635</name>
</gene>
<dbReference type="Pfam" id="PF00581">
    <property type="entry name" value="Rhodanese"/>
    <property type="match status" value="1"/>
</dbReference>
<dbReference type="SUPFAM" id="SSF52821">
    <property type="entry name" value="Rhodanese/Cell cycle control phosphatase"/>
    <property type="match status" value="1"/>
</dbReference>